<keyword evidence="2" id="KW-1185">Reference proteome</keyword>
<dbReference type="EMBL" id="FQXR01000002">
    <property type="protein sequence ID" value="SHH39456.1"/>
    <property type="molecule type" value="Genomic_DNA"/>
</dbReference>
<name>A0A1M5SLR5_9FIRM</name>
<evidence type="ECO:0000313" key="2">
    <source>
        <dbReference type="Proteomes" id="UP000184389"/>
    </source>
</evidence>
<dbReference type="OrthoDB" id="5624224at2"/>
<dbReference type="InterPro" id="IPR029060">
    <property type="entry name" value="PIN-like_dom_sf"/>
</dbReference>
<dbReference type="RefSeq" id="WP_072742675.1">
    <property type="nucleotide sequence ID" value="NZ_FQXR01000002.1"/>
</dbReference>
<dbReference type="STRING" id="1123281.SAMN02745180_00209"/>
<gene>
    <name evidence="1" type="ORF">SAMN02745180_00209</name>
</gene>
<protein>
    <recommendedName>
        <fullName evidence="3">PIN domain-containing protein</fullName>
    </recommendedName>
</protein>
<evidence type="ECO:0000313" key="1">
    <source>
        <dbReference type="EMBL" id="SHH39456.1"/>
    </source>
</evidence>
<evidence type="ECO:0008006" key="3">
    <source>
        <dbReference type="Google" id="ProtNLM"/>
    </source>
</evidence>
<accession>A0A1M5SLR5</accession>
<sequence length="156" mass="18503">MKIYFDMNIYNRVFDDQTQMRIRFETMAIDIIFELIEKEKYELVWSFILEFGNSMNPYNNRKTYIKTLSTLAKYTIEPSEEIRKLAKSIMAKSNAKEKDALHLASSVYGKCDYFITSDDKLIATIIGNRLDKELDHIKLFNPMDFIRKEMLIDVIE</sequence>
<dbReference type="Proteomes" id="UP000184389">
    <property type="component" value="Unassembled WGS sequence"/>
</dbReference>
<proteinExistence type="predicted"/>
<dbReference type="AlphaFoldDB" id="A0A1M5SLR5"/>
<organism evidence="1 2">
    <name type="scientific">Sporanaerobacter acetigenes DSM 13106</name>
    <dbReference type="NCBI Taxonomy" id="1123281"/>
    <lineage>
        <taxon>Bacteria</taxon>
        <taxon>Bacillati</taxon>
        <taxon>Bacillota</taxon>
        <taxon>Tissierellia</taxon>
        <taxon>Tissierellales</taxon>
        <taxon>Sporanaerobacteraceae</taxon>
        <taxon>Sporanaerobacter</taxon>
    </lineage>
</organism>
<reference evidence="1 2" key="1">
    <citation type="submission" date="2016-11" db="EMBL/GenBank/DDBJ databases">
        <authorList>
            <person name="Jaros S."/>
            <person name="Januszkiewicz K."/>
            <person name="Wedrychowicz H."/>
        </authorList>
    </citation>
    <scope>NUCLEOTIDE SEQUENCE [LARGE SCALE GENOMIC DNA]</scope>
    <source>
        <strain evidence="1 2">DSM 13106</strain>
    </source>
</reference>
<dbReference type="SUPFAM" id="SSF88723">
    <property type="entry name" value="PIN domain-like"/>
    <property type="match status" value="1"/>
</dbReference>